<sequence>MVSVLAVGAAGLVVVEGLDGPTLPATLGLVVSGLVAVAVVLLAEARPVAVAVAAAASLAVSVTFGLVPALRPEHTFGIVEFTVLSVAVIRLVMQHPLRHAAGPAALTVLAIGLLPTRVLLHPVNVSTVSQDGGLVAVVLTAWVLFLALLGLYLRLLERRRVDLDRLARQAERMDHARDLHDYVAHHVTAIVAQTRAIRFVTGAGTAPSPEDLDTLLAGVEQAGGQALTSMRTLVGILRDETPATATAHANLDEMLTSVVGTLAPGHPPPTISVDAALSRRPWPPASLDAAHHTVLEALTNVLRHTSGTTRIDIRIRIHPDRPDSAEVSIRNDGRSAGSPLPAGGFGLTGLSERVRAAGGELSAGPVASGWQVTAALPITDPPPTGRWRPGLRQAVAGAAARETR</sequence>
<keyword evidence="3" id="KW-0597">Phosphoprotein</keyword>
<dbReference type="GO" id="GO:0016020">
    <property type="term" value="C:membrane"/>
    <property type="evidence" value="ECO:0007669"/>
    <property type="project" value="InterPro"/>
</dbReference>
<keyword evidence="13" id="KW-1185">Reference proteome</keyword>
<feature type="compositionally biased region" description="Basic and acidic residues" evidence="9">
    <location>
        <begin position="324"/>
        <end position="333"/>
    </location>
</feature>
<reference evidence="12 13" key="1">
    <citation type="submission" date="2016-01" db="EMBL/GenBank/DDBJ databases">
        <title>Whole genome sequence and analysis of Micromonospora rosaria DSM 803, which can produce antibacterial substance rosamicin.</title>
        <authorList>
            <person name="Yang H."/>
            <person name="He X."/>
            <person name="Zhu D."/>
        </authorList>
    </citation>
    <scope>NUCLEOTIDE SEQUENCE [LARGE SCALE GENOMIC DNA]</scope>
    <source>
        <strain evidence="12 13">DSM 803</strain>
    </source>
</reference>
<dbReference type="PANTHER" id="PTHR24421">
    <property type="entry name" value="NITRATE/NITRITE SENSOR PROTEIN NARX-RELATED"/>
    <property type="match status" value="1"/>
</dbReference>
<accession>A0A136PX64</accession>
<keyword evidence="5" id="KW-0547">Nucleotide-binding</keyword>
<protein>
    <recommendedName>
        <fullName evidence="2">histidine kinase</fullName>
        <ecNumber evidence="2">2.7.13.3</ecNumber>
    </recommendedName>
</protein>
<dbReference type="SUPFAM" id="SSF55874">
    <property type="entry name" value="ATPase domain of HSP90 chaperone/DNA topoisomerase II/histidine kinase"/>
    <property type="match status" value="1"/>
</dbReference>
<dbReference type="EC" id="2.7.13.3" evidence="2"/>
<comment type="catalytic activity">
    <reaction evidence="1">
        <text>ATP + protein L-histidine = ADP + protein N-phospho-L-histidine.</text>
        <dbReference type="EC" id="2.7.13.3"/>
    </reaction>
</comment>
<evidence type="ECO:0000256" key="1">
    <source>
        <dbReference type="ARBA" id="ARBA00000085"/>
    </source>
</evidence>
<dbReference type="InterPro" id="IPR050482">
    <property type="entry name" value="Sensor_HK_TwoCompSys"/>
</dbReference>
<dbReference type="AlphaFoldDB" id="A0A136PX64"/>
<keyword evidence="10" id="KW-0472">Membrane</keyword>
<keyword evidence="6" id="KW-0418">Kinase</keyword>
<evidence type="ECO:0000256" key="3">
    <source>
        <dbReference type="ARBA" id="ARBA00022553"/>
    </source>
</evidence>
<evidence type="ECO:0000256" key="6">
    <source>
        <dbReference type="ARBA" id="ARBA00022777"/>
    </source>
</evidence>
<keyword evidence="10" id="KW-1133">Transmembrane helix</keyword>
<dbReference type="Proteomes" id="UP000070620">
    <property type="component" value="Unassembled WGS sequence"/>
</dbReference>
<feature type="transmembrane region" description="Helical" evidence="10">
    <location>
        <begin position="27"/>
        <end position="43"/>
    </location>
</feature>
<evidence type="ECO:0000256" key="2">
    <source>
        <dbReference type="ARBA" id="ARBA00012438"/>
    </source>
</evidence>
<evidence type="ECO:0000256" key="7">
    <source>
        <dbReference type="ARBA" id="ARBA00022840"/>
    </source>
</evidence>
<dbReference type="InterPro" id="IPR036890">
    <property type="entry name" value="HATPase_C_sf"/>
</dbReference>
<name>A0A136PX64_9ACTN</name>
<evidence type="ECO:0000313" key="12">
    <source>
        <dbReference type="EMBL" id="KXK63061.1"/>
    </source>
</evidence>
<evidence type="ECO:0000256" key="10">
    <source>
        <dbReference type="SAM" id="Phobius"/>
    </source>
</evidence>
<dbReference type="GO" id="GO:0000155">
    <property type="term" value="F:phosphorelay sensor kinase activity"/>
    <property type="evidence" value="ECO:0007669"/>
    <property type="project" value="InterPro"/>
</dbReference>
<feature type="region of interest" description="Disordered" evidence="9">
    <location>
        <begin position="324"/>
        <end position="344"/>
    </location>
</feature>
<dbReference type="InterPro" id="IPR011712">
    <property type="entry name" value="Sig_transdc_His_kin_sub3_dim/P"/>
</dbReference>
<dbReference type="Pfam" id="PF07730">
    <property type="entry name" value="HisKA_3"/>
    <property type="match status" value="1"/>
</dbReference>
<proteinExistence type="predicted"/>
<dbReference type="Gene3D" id="1.20.5.1930">
    <property type="match status" value="1"/>
</dbReference>
<feature type="transmembrane region" description="Helical" evidence="10">
    <location>
        <begin position="100"/>
        <end position="120"/>
    </location>
</feature>
<feature type="transmembrane region" description="Helical" evidence="10">
    <location>
        <begin position="50"/>
        <end position="70"/>
    </location>
</feature>
<organism evidence="12 13">
    <name type="scientific">Micromonospora rosaria</name>
    <dbReference type="NCBI Taxonomy" id="47874"/>
    <lineage>
        <taxon>Bacteria</taxon>
        <taxon>Bacillati</taxon>
        <taxon>Actinomycetota</taxon>
        <taxon>Actinomycetes</taxon>
        <taxon>Micromonosporales</taxon>
        <taxon>Micromonosporaceae</taxon>
        <taxon>Micromonospora</taxon>
    </lineage>
</organism>
<dbReference type="Gene3D" id="3.30.565.10">
    <property type="entry name" value="Histidine kinase-like ATPase, C-terminal domain"/>
    <property type="match status" value="1"/>
</dbReference>
<evidence type="ECO:0000256" key="8">
    <source>
        <dbReference type="ARBA" id="ARBA00023012"/>
    </source>
</evidence>
<comment type="caution">
    <text evidence="12">The sequence shown here is derived from an EMBL/GenBank/DDBJ whole genome shotgun (WGS) entry which is preliminary data.</text>
</comment>
<keyword evidence="7" id="KW-0067">ATP-binding</keyword>
<feature type="domain" description="Signal transduction histidine kinase subgroup 3 dimerisation and phosphoacceptor" evidence="11">
    <location>
        <begin position="171"/>
        <end position="240"/>
    </location>
</feature>
<evidence type="ECO:0000313" key="13">
    <source>
        <dbReference type="Proteomes" id="UP000070620"/>
    </source>
</evidence>
<keyword evidence="4" id="KW-0808">Transferase</keyword>
<gene>
    <name evidence="12" type="ORF">AWW66_05305</name>
</gene>
<dbReference type="PANTHER" id="PTHR24421:SF10">
    <property type="entry name" value="NITRATE_NITRITE SENSOR PROTEIN NARQ"/>
    <property type="match status" value="1"/>
</dbReference>
<feature type="transmembrane region" description="Helical" evidence="10">
    <location>
        <begin position="76"/>
        <end position="93"/>
    </location>
</feature>
<keyword evidence="8" id="KW-0902">Two-component regulatory system</keyword>
<dbReference type="GO" id="GO:0005524">
    <property type="term" value="F:ATP binding"/>
    <property type="evidence" value="ECO:0007669"/>
    <property type="project" value="UniProtKB-KW"/>
</dbReference>
<dbReference type="CDD" id="cd16917">
    <property type="entry name" value="HATPase_UhpB-NarQ-NarX-like"/>
    <property type="match status" value="1"/>
</dbReference>
<dbReference type="GO" id="GO:0046983">
    <property type="term" value="F:protein dimerization activity"/>
    <property type="evidence" value="ECO:0007669"/>
    <property type="project" value="InterPro"/>
</dbReference>
<evidence type="ECO:0000256" key="5">
    <source>
        <dbReference type="ARBA" id="ARBA00022741"/>
    </source>
</evidence>
<feature type="transmembrane region" description="Helical" evidence="10">
    <location>
        <begin position="132"/>
        <end position="153"/>
    </location>
</feature>
<evidence type="ECO:0000259" key="11">
    <source>
        <dbReference type="Pfam" id="PF07730"/>
    </source>
</evidence>
<dbReference type="EMBL" id="LRQV01000010">
    <property type="protein sequence ID" value="KXK63061.1"/>
    <property type="molecule type" value="Genomic_DNA"/>
</dbReference>
<evidence type="ECO:0000256" key="4">
    <source>
        <dbReference type="ARBA" id="ARBA00022679"/>
    </source>
</evidence>
<keyword evidence="10" id="KW-0812">Transmembrane</keyword>
<evidence type="ECO:0000256" key="9">
    <source>
        <dbReference type="SAM" id="MobiDB-lite"/>
    </source>
</evidence>